<dbReference type="PANTHER" id="PTHR11895:SF7">
    <property type="entry name" value="GLUTAMYL-TRNA(GLN) AMIDOTRANSFERASE SUBUNIT A, MITOCHONDRIAL"/>
    <property type="match status" value="1"/>
</dbReference>
<dbReference type="EMBL" id="AHJE01000140">
    <property type="protein sequence ID" value="EHP38212.1"/>
    <property type="molecule type" value="Genomic_DNA"/>
</dbReference>
<dbReference type="Proteomes" id="UP000005808">
    <property type="component" value="Unassembled WGS sequence"/>
</dbReference>
<dbReference type="PANTHER" id="PTHR11895">
    <property type="entry name" value="TRANSAMIDASE"/>
    <property type="match status" value="1"/>
</dbReference>
<evidence type="ECO:0000259" key="3">
    <source>
        <dbReference type="Pfam" id="PF01425"/>
    </source>
</evidence>
<evidence type="ECO:0000256" key="1">
    <source>
        <dbReference type="ARBA" id="ARBA00009199"/>
    </source>
</evidence>
<dbReference type="SUPFAM" id="SSF75304">
    <property type="entry name" value="Amidase signature (AS) enzymes"/>
    <property type="match status" value="1"/>
</dbReference>
<dbReference type="Gene3D" id="3.90.1300.10">
    <property type="entry name" value="Amidase signature (AS) domain"/>
    <property type="match status" value="1"/>
</dbReference>
<dbReference type="InterPro" id="IPR000120">
    <property type="entry name" value="Amidase"/>
</dbReference>
<dbReference type="InterPro" id="IPR036928">
    <property type="entry name" value="AS_sf"/>
</dbReference>
<dbReference type="GO" id="GO:0003824">
    <property type="term" value="F:catalytic activity"/>
    <property type="evidence" value="ECO:0007669"/>
    <property type="project" value="InterPro"/>
</dbReference>
<dbReference type="PROSITE" id="PS00571">
    <property type="entry name" value="AMIDASES"/>
    <property type="match status" value="1"/>
</dbReference>
<accession>H1SH21</accession>
<evidence type="ECO:0000313" key="4">
    <source>
        <dbReference type="EMBL" id="EHP38212.1"/>
    </source>
</evidence>
<reference evidence="4 5" key="1">
    <citation type="journal article" date="2012" name="J. Bacteriol.">
        <title>De Novo Genome Project of Cupriavidus basilensis OR16.</title>
        <authorList>
            <person name="Cserhati M."/>
            <person name="Kriszt B."/>
            <person name="Szoboszlay S."/>
            <person name="Toth A."/>
            <person name="Szabo I."/>
            <person name="Tancsics A."/>
            <person name="Nagy I."/>
            <person name="Horvath B."/>
            <person name="Nagy I."/>
            <person name="Kukolya J."/>
        </authorList>
    </citation>
    <scope>NUCLEOTIDE SEQUENCE [LARGE SCALE GENOMIC DNA]</scope>
    <source>
        <strain evidence="4 5">OR16</strain>
    </source>
</reference>
<feature type="compositionally biased region" description="Low complexity" evidence="2">
    <location>
        <begin position="241"/>
        <end position="251"/>
    </location>
</feature>
<evidence type="ECO:0000256" key="2">
    <source>
        <dbReference type="SAM" id="MobiDB-lite"/>
    </source>
</evidence>
<dbReference type="OrthoDB" id="8872210at2"/>
<comment type="similarity">
    <text evidence="1">Belongs to the amidase family.</text>
</comment>
<protein>
    <submittedName>
        <fullName evidence="4">Amidase</fullName>
    </submittedName>
</protein>
<sequence length="265" mass="27426">MSDPSLLSVAELRLALAQRRLSPSALVQACLRRAAAAHTATHCFAALDDAGALARAIRLESRSPPGAAQAPLWGIPFAHKDVLAAPARPPRAGSLFDDLIDDPAAARRPAAVLEALHLSGAIGLGATALDELSYGATGLNDHYGHCRNPWDPRCITGGSSGGAAAAVAARAVPFAIAADTGGSIRIPASMCGVVGLKPTWGRISTRGSVPLSPSQDTLGVIAPRCSTRWIRQPRWPHARARQQPAQPAGGPAHRHCPAPVLRGRA</sequence>
<feature type="domain" description="Amidase" evidence="3">
    <location>
        <begin position="26"/>
        <end position="223"/>
    </location>
</feature>
<comment type="caution">
    <text evidence="4">The sequence shown here is derived from an EMBL/GenBank/DDBJ whole genome shotgun (WGS) entry which is preliminary data.</text>
</comment>
<evidence type="ECO:0000313" key="5">
    <source>
        <dbReference type="Proteomes" id="UP000005808"/>
    </source>
</evidence>
<name>H1SH21_9BURK</name>
<dbReference type="InterPro" id="IPR023631">
    <property type="entry name" value="Amidase_dom"/>
</dbReference>
<feature type="region of interest" description="Disordered" evidence="2">
    <location>
        <begin position="235"/>
        <end position="265"/>
    </location>
</feature>
<proteinExistence type="inferred from homology"/>
<dbReference type="Pfam" id="PF01425">
    <property type="entry name" value="Amidase"/>
    <property type="match status" value="1"/>
</dbReference>
<dbReference type="AlphaFoldDB" id="H1SH21"/>
<organism evidence="4 5">
    <name type="scientific">Cupriavidus basilensis OR16</name>
    <dbReference type="NCBI Taxonomy" id="1127483"/>
    <lineage>
        <taxon>Bacteria</taxon>
        <taxon>Pseudomonadati</taxon>
        <taxon>Pseudomonadota</taxon>
        <taxon>Betaproteobacteria</taxon>
        <taxon>Burkholderiales</taxon>
        <taxon>Burkholderiaceae</taxon>
        <taxon>Cupriavidus</taxon>
    </lineage>
</organism>
<gene>
    <name evidence="4" type="ORF">OR16_38574</name>
</gene>
<dbReference type="InterPro" id="IPR020556">
    <property type="entry name" value="Amidase_CS"/>
</dbReference>
<dbReference type="PATRIC" id="fig|1127483.3.peg.7684"/>
<dbReference type="RefSeq" id="WP_006163794.1">
    <property type="nucleotide sequence ID" value="NZ_AHJE01000140.1"/>
</dbReference>